<evidence type="ECO:0000259" key="4">
    <source>
        <dbReference type="Pfam" id="PF12828"/>
    </source>
</evidence>
<dbReference type="Pfam" id="PF01222">
    <property type="entry name" value="ERG4_ERG24"/>
    <property type="match status" value="1"/>
</dbReference>
<feature type="compositionally biased region" description="Basic and acidic residues" evidence="1">
    <location>
        <begin position="1096"/>
        <end position="1105"/>
    </location>
</feature>
<dbReference type="GO" id="GO:0016020">
    <property type="term" value="C:membrane"/>
    <property type="evidence" value="ECO:0007669"/>
    <property type="project" value="InterPro"/>
</dbReference>
<dbReference type="AlphaFoldDB" id="A0A8H7M707"/>
<dbReference type="GO" id="GO:0016628">
    <property type="term" value="F:oxidoreductase activity, acting on the CH-CH group of donors, NAD or NADP as acceptor"/>
    <property type="evidence" value="ECO:0007669"/>
    <property type="project" value="InterPro"/>
</dbReference>
<feature type="transmembrane region" description="Helical" evidence="2">
    <location>
        <begin position="327"/>
        <end position="344"/>
    </location>
</feature>
<feature type="domain" description="PX" evidence="3">
    <location>
        <begin position="695"/>
        <end position="872"/>
    </location>
</feature>
<feature type="domain" description="PX-associated" evidence="4">
    <location>
        <begin position="534"/>
        <end position="656"/>
    </location>
</feature>
<feature type="region of interest" description="Disordered" evidence="1">
    <location>
        <begin position="1"/>
        <end position="30"/>
    </location>
</feature>
<comment type="caution">
    <text evidence="5">The sequence shown here is derived from an EMBL/GenBank/DDBJ whole genome shotgun (WGS) entry which is preliminary data.</text>
</comment>
<dbReference type="InterPro" id="IPR047168">
    <property type="entry name" value="LEC1-like"/>
</dbReference>
<evidence type="ECO:0000313" key="6">
    <source>
        <dbReference type="Proteomes" id="UP000614334"/>
    </source>
</evidence>
<dbReference type="PROSITE" id="PS01017">
    <property type="entry name" value="STEROL_REDUCT_1"/>
    <property type="match status" value="1"/>
</dbReference>
<feature type="transmembrane region" description="Helical" evidence="2">
    <location>
        <begin position="177"/>
        <end position="199"/>
    </location>
</feature>
<dbReference type="Proteomes" id="UP000614334">
    <property type="component" value="Unassembled WGS sequence"/>
</dbReference>
<evidence type="ECO:0000259" key="3">
    <source>
        <dbReference type="Pfam" id="PF12825"/>
    </source>
</evidence>
<dbReference type="InterPro" id="IPR024554">
    <property type="entry name" value="LEC1-like_C"/>
</dbReference>
<dbReference type="InterPro" id="IPR024555">
    <property type="entry name" value="PX-associated"/>
</dbReference>
<dbReference type="PANTHER" id="PTHR47185">
    <property type="entry name" value="PX DOMAIN-CONTAINING PROTEIN YPR097W"/>
    <property type="match status" value="1"/>
</dbReference>
<evidence type="ECO:0000256" key="2">
    <source>
        <dbReference type="SAM" id="Phobius"/>
    </source>
</evidence>
<feature type="transmembrane region" description="Helical" evidence="2">
    <location>
        <begin position="144"/>
        <end position="165"/>
    </location>
</feature>
<dbReference type="Pfam" id="PF12828">
    <property type="entry name" value="PXB"/>
    <property type="match status" value="1"/>
</dbReference>
<dbReference type="GO" id="GO:0035091">
    <property type="term" value="F:phosphatidylinositol binding"/>
    <property type="evidence" value="ECO:0007669"/>
    <property type="project" value="TreeGrafter"/>
</dbReference>
<evidence type="ECO:0000313" key="5">
    <source>
        <dbReference type="EMBL" id="KAF8757578.1"/>
    </source>
</evidence>
<gene>
    <name evidence="5" type="ORF">RHS01_03382</name>
</gene>
<organism evidence="5 6">
    <name type="scientific">Rhizoctonia solani</name>
    <dbReference type="NCBI Taxonomy" id="456999"/>
    <lineage>
        <taxon>Eukaryota</taxon>
        <taxon>Fungi</taxon>
        <taxon>Dikarya</taxon>
        <taxon>Basidiomycota</taxon>
        <taxon>Agaricomycotina</taxon>
        <taxon>Agaricomycetes</taxon>
        <taxon>Cantharellales</taxon>
        <taxon>Ceratobasidiaceae</taxon>
        <taxon>Rhizoctonia</taxon>
    </lineage>
</organism>
<keyword evidence="2" id="KW-1133">Transmembrane helix</keyword>
<keyword evidence="2" id="KW-0812">Transmembrane</keyword>
<feature type="transmembrane region" description="Helical" evidence="2">
    <location>
        <begin position="42"/>
        <end position="63"/>
    </location>
</feature>
<feature type="transmembrane region" description="Helical" evidence="2">
    <location>
        <begin position="104"/>
        <end position="124"/>
    </location>
</feature>
<keyword evidence="2" id="KW-0472">Membrane</keyword>
<dbReference type="InterPro" id="IPR001171">
    <property type="entry name" value="ERG24_DHCR-like"/>
</dbReference>
<dbReference type="Pfam" id="PF12825">
    <property type="entry name" value="DUF3818"/>
    <property type="match status" value="1"/>
</dbReference>
<proteinExistence type="predicted"/>
<name>A0A8H7M707_9AGAM</name>
<evidence type="ECO:0000256" key="1">
    <source>
        <dbReference type="SAM" id="MobiDB-lite"/>
    </source>
</evidence>
<feature type="transmembrane region" description="Helical" evidence="2">
    <location>
        <begin position="256"/>
        <end position="273"/>
    </location>
</feature>
<accession>A0A8H7M707</accession>
<dbReference type="GO" id="GO:0016126">
    <property type="term" value="P:sterol biosynthetic process"/>
    <property type="evidence" value="ECO:0007669"/>
    <property type="project" value="InterPro"/>
</dbReference>
<feature type="transmembrane region" description="Helical" evidence="2">
    <location>
        <begin position="293"/>
        <end position="315"/>
    </location>
</feature>
<feature type="transmembrane region" description="Helical" evidence="2">
    <location>
        <begin position="230"/>
        <end position="249"/>
    </location>
</feature>
<sequence length="1143" mass="127253">MARPGLPDERTPLKRDSEVSTQPTVAGKASDARLDTHEHYEFGGPVGVAAMMAFFPPMMYYFWICLRFYNGSLVHPDSLSDIGPFFCRMWQHICQDAAPTLRAWLIYTGLMAFELALAFIMPGYKQEGLPVPSLGYKTLTYHCNALWSFYATLMASAALHITGIFRLTQIIDHFGEIMTVAIIYGFLLSFIVYGVTIGLGKQMRMSGNFFYDFWMGACLNPRLGIVDLKMWAEVRIPWVLLFLIAVSGACKQYDTYGYNMAFMVLATGLYINACAKGEECIPQTWDMFYEKWGFMIIFWNFAGVPFTYCYPVLYLASQEPEKYQFPVAVYILLFTTLLTAYYIFDTSMSQKSRFKMQTQGTYNPRWAFPQLPYGTIENPTFIVTAHGNKLLTSGWWAYARKPVELHRRLDPGLNLEPEYWSTDAAETLNAARASTEKTGIGTASWSGGSSFLVQINYGYRLPTLGWILPVAQVRGHIHVHPQLGTDNSSADWATQLWLGTCHSSQRILKAQSLHLSHSFMHTTPSPSMTIPPSPALTPTQAHALFNFLTHTQTLAEMQALKVPGRVSNSGPPFNPKLGPSVGETLPLPILNFLLRRLALTLPGFQDVPKDVWSQHAQQILEALAAQDLSDSFDKGSISKRKILGFAVVIVAEYAVRGALGGVPGRGSHREKIQDKWDPNNPSDVLRAWDEMIYAQTDDLTKLPPMLQAAHQFATMTCASFLHYLLVVNPAGPTLVTLIKRVHGLLPYGLLRQTLRVSNAATLLSAVLRIFLQHTPSVRGFFSGKKGQNLLQTIMSSILGGDETRIMRRIRELDSSPDAGTPEQVAAIDDYVQNGTREEKLEIRDASVIESRSIVAIILLRNKLPLPTSEEVHTNLLNRLSLALAARDRQRLISVLCENPVDTEDHLANLIRAVGNAFDPILRGVHRATDFAGAITDIQAFLDALLVLAEDKSSGPAEYFELCKEHQKNIHKFLHALAKNAPELKEAYLKWYKECMKVYARPKGGYAPPAAESGYGEANSAGTLTPDLLKLVQDLSDQDRATVMAEIDEYVAWLEDLSSKSEDRTDKLIASSTRGLKLARVQGPVRYGTTDSVQSASRKDDGEHGEAAAPRLYVGTGKAAPKMPKTREVLSGPFEQLLIKICMK</sequence>
<feature type="compositionally biased region" description="Basic and acidic residues" evidence="1">
    <location>
        <begin position="1"/>
        <end position="18"/>
    </location>
</feature>
<reference evidence="5" key="1">
    <citation type="submission" date="2020-09" db="EMBL/GenBank/DDBJ databases">
        <title>Comparative genome analyses of four rice-infecting Rhizoctonia solani isolates reveal extensive enrichment of homogalacturonan modification genes.</title>
        <authorList>
            <person name="Lee D.-Y."/>
            <person name="Jeon J."/>
            <person name="Kim K.-T."/>
            <person name="Cheong K."/>
            <person name="Song H."/>
            <person name="Choi G."/>
            <person name="Ko J."/>
            <person name="Opiyo S.O."/>
            <person name="Zuo S."/>
            <person name="Madhav S."/>
            <person name="Lee Y.-H."/>
            <person name="Wang G.-L."/>
        </authorList>
    </citation>
    <scope>NUCLEOTIDE SEQUENCE</scope>
    <source>
        <strain evidence="5">AG1-IA B2</strain>
    </source>
</reference>
<dbReference type="PANTHER" id="PTHR47185:SF2">
    <property type="entry name" value="FUNGAL PROTEIN"/>
    <property type="match status" value="1"/>
</dbReference>
<protein>
    <submittedName>
        <fullName evidence="5">ERG4 ERG24 ergosterol biosynthesis protein</fullName>
    </submittedName>
</protein>
<dbReference type="InterPro" id="IPR018083">
    <property type="entry name" value="Sterol_reductase_CS"/>
</dbReference>
<dbReference type="EMBL" id="JACYCF010000004">
    <property type="protein sequence ID" value="KAF8757578.1"/>
    <property type="molecule type" value="Genomic_DNA"/>
</dbReference>
<feature type="region of interest" description="Disordered" evidence="1">
    <location>
        <begin position="1086"/>
        <end position="1110"/>
    </location>
</feature>